<protein>
    <submittedName>
        <fullName evidence="1">Uncharacterized protein</fullName>
    </submittedName>
</protein>
<dbReference type="EMBL" id="MIGZ01000016">
    <property type="protein sequence ID" value="ODQ95549.1"/>
    <property type="molecule type" value="Genomic_DNA"/>
</dbReference>
<dbReference type="Gene3D" id="1.10.10.10">
    <property type="entry name" value="Winged helix-like DNA-binding domain superfamily/Winged helix DNA-binding domain"/>
    <property type="match status" value="1"/>
</dbReference>
<reference evidence="2" key="1">
    <citation type="submission" date="2016-09" db="EMBL/GenBank/DDBJ databases">
        <authorList>
            <person name="Greninger A.L."/>
            <person name="Jerome K.R."/>
            <person name="Mcnair B."/>
            <person name="Wallis C."/>
            <person name="Fang F."/>
        </authorList>
    </citation>
    <scope>NUCLEOTIDE SEQUENCE [LARGE SCALE GENOMIC DNA]</scope>
    <source>
        <strain evidence="2">M7</strain>
    </source>
</reference>
<gene>
    <name evidence="1" type="ORF">BHQ17_04505</name>
</gene>
<dbReference type="AlphaFoldDB" id="A0A1E3S0B2"/>
<evidence type="ECO:0000313" key="2">
    <source>
        <dbReference type="Proteomes" id="UP000094243"/>
    </source>
</evidence>
<proteinExistence type="predicted"/>
<keyword evidence="2" id="KW-1185">Reference proteome</keyword>
<name>A0A1E3S0B2_9MYCO</name>
<evidence type="ECO:0000313" key="1">
    <source>
        <dbReference type="EMBL" id="ODQ95549.1"/>
    </source>
</evidence>
<organism evidence="1 2">
    <name type="scientific">Mycolicibacterium holsaticum</name>
    <dbReference type="NCBI Taxonomy" id="152142"/>
    <lineage>
        <taxon>Bacteria</taxon>
        <taxon>Bacillati</taxon>
        <taxon>Actinomycetota</taxon>
        <taxon>Actinomycetes</taxon>
        <taxon>Mycobacteriales</taxon>
        <taxon>Mycobacteriaceae</taxon>
        <taxon>Mycolicibacterium</taxon>
    </lineage>
</organism>
<comment type="caution">
    <text evidence="1">The sequence shown here is derived from an EMBL/GenBank/DDBJ whole genome shotgun (WGS) entry which is preliminary data.</text>
</comment>
<sequence length="590" mass="64297">MAPEPTALGPDWWRNEAILTTPLRDLVDGLDTVASSPIPYTQLPRRMSAYAEEAPQWAHVARLTPQALLLRPRWGASAVQALIEAAQQAVRLHRGAQAGEPVGPEASVTRLTNRLNDFDQTLLSRHVWSLDPLTQKEAAEVLGVSAISVYRNLPRARARFAEMLADPAHQEVLEHAQHLRQRLGPYLPLDAVELELGRFGLESSSHAAQALLHLAGPFRLLRNRWVERTTEALGGRAQVTSAVAEVFRTTAAPSTDTLLNELGRCGMPAGVALAYLQDQETLRRFGDTWVRWSNGSVAAKAEAALHAIGVAATAESIWATLGEDDLKLTTLKERLSHDDRFLRTSRRRWALRCWKPVEYSGIAQAVGRYIDEQGGEASTSDIIDHLTATIPDITESSIRTYHYTLAFVTEAGKVRRRTKRDGWPKAPPLNTVRGAFHNGDNEVRLAIPVTRELQRGSGHPIPPAAATALGINPGGRRTFTGAHGNSTVSWKPSSTTGANVGSLRAQALAVDAAAGDTLVMVFRLDDARLDAIRIEANDNGLPLLRKLLGKTVRVPIAALASALQCPRDEVETVLRQRGDGHLADLLTGEP</sequence>
<dbReference type="Proteomes" id="UP000094243">
    <property type="component" value="Unassembled WGS sequence"/>
</dbReference>
<dbReference type="OrthoDB" id="3928741at2"/>
<dbReference type="InterPro" id="IPR036388">
    <property type="entry name" value="WH-like_DNA-bd_sf"/>
</dbReference>
<accession>A0A1E3S0B2</accession>